<gene>
    <name evidence="1" type="primary">CaJ7.0369</name>
    <name evidence="1" type="ORF">CaO19.5135</name>
</gene>
<dbReference type="AlphaFoldDB" id="G1UAK6"/>
<organism evidence="1">
    <name type="scientific">Candida albicans</name>
    <name type="common">Yeast</name>
    <dbReference type="NCBI Taxonomy" id="5476"/>
    <lineage>
        <taxon>Eukaryota</taxon>
        <taxon>Fungi</taxon>
        <taxon>Dikarya</taxon>
        <taxon>Ascomycota</taxon>
        <taxon>Saccharomycotina</taxon>
        <taxon>Pichiomycetes</taxon>
        <taxon>Debaryomycetaceae</taxon>
        <taxon>Candida/Lodderomyces clade</taxon>
        <taxon>Candida</taxon>
    </lineage>
</organism>
<sequence>MPVVFFNQTMIVNTTVLPLAYTNSQYKNSHDNGSLVLEWWNFAGKIFSQWKEKKRNHIGPQIPPPKQICSRGQEKKNQVELQYTQFEMTIGSSHRCLFINFNYG</sequence>
<protein>
    <submittedName>
        <fullName evidence="1">Uncharacterized protein CaJ7.0369</fullName>
    </submittedName>
</protein>
<reference evidence="1" key="1">
    <citation type="journal article" date="2005" name="Genetics">
        <title>Sequence finishing and gene mapping for Candida albicans chromosome 7 and syntenic analysis against the Saccharomyces cerevisiae genome.</title>
        <authorList>
            <person name="Chibana H."/>
            <person name="Oka N."/>
            <person name="Nakayama H."/>
            <person name="Aoyama T."/>
            <person name="Magee B.B."/>
            <person name="Magee P.T."/>
            <person name="Mikami Y."/>
        </authorList>
    </citation>
    <scope>NUCLEOTIDE SEQUENCE</scope>
</reference>
<dbReference type="EMBL" id="AP006852">
    <property type="protein sequence ID" value="BAE44825.1"/>
    <property type="molecule type" value="Genomic_DNA"/>
</dbReference>
<proteinExistence type="predicted"/>
<evidence type="ECO:0000313" key="1">
    <source>
        <dbReference type="EMBL" id="BAE44825.1"/>
    </source>
</evidence>
<accession>G1UAK6</accession>
<name>G1UAK6_CANAX</name>